<feature type="disulfide bond" evidence="20">
    <location>
        <begin position="1179"/>
        <end position="1191"/>
    </location>
</feature>
<feature type="disulfide bond" evidence="20">
    <location>
        <begin position="1304"/>
        <end position="1316"/>
    </location>
</feature>
<evidence type="ECO:0000256" key="6">
    <source>
        <dbReference type="ARBA" id="ARBA00022530"/>
    </source>
</evidence>
<dbReference type="eggNOG" id="KOG3509">
    <property type="taxonomic scope" value="Eukaryota"/>
</dbReference>
<dbReference type="Proteomes" id="UP000014500">
    <property type="component" value="Unassembled WGS sequence"/>
</dbReference>
<evidence type="ECO:0000259" key="27">
    <source>
        <dbReference type="PROSITE" id="PS50835"/>
    </source>
</evidence>
<dbReference type="Pfam" id="PF00008">
    <property type="entry name" value="EGF"/>
    <property type="match status" value="2"/>
</dbReference>
<feature type="disulfide bond" evidence="20">
    <location>
        <begin position="1395"/>
        <end position="1413"/>
    </location>
</feature>
<feature type="disulfide bond" evidence="20">
    <location>
        <begin position="274"/>
        <end position="289"/>
    </location>
</feature>
<feature type="domain" description="EGF-like" evidence="25">
    <location>
        <begin position="4757"/>
        <end position="4794"/>
    </location>
</feature>
<feature type="disulfide bond" evidence="20">
    <location>
        <begin position="892"/>
        <end position="910"/>
    </location>
</feature>
<feature type="disulfide bond" evidence="20">
    <location>
        <begin position="1058"/>
        <end position="1070"/>
    </location>
</feature>
<dbReference type="SUPFAM" id="SSF49899">
    <property type="entry name" value="Concanavalin A-like lectins/glucanases"/>
    <property type="match status" value="3"/>
</dbReference>
<feature type="disulfide bond" evidence="20">
    <location>
        <begin position="600"/>
        <end position="615"/>
    </location>
</feature>
<feature type="disulfide bond" evidence="20">
    <location>
        <begin position="301"/>
        <end position="319"/>
    </location>
</feature>
<feature type="disulfide bond" evidence="20">
    <location>
        <begin position="988"/>
        <end position="1006"/>
    </location>
</feature>
<dbReference type="PROSITE" id="PS50026">
    <property type="entry name" value="EGF_3"/>
    <property type="match status" value="4"/>
</dbReference>
<dbReference type="CDD" id="cd00054">
    <property type="entry name" value="EGF_CA"/>
    <property type="match status" value="1"/>
</dbReference>
<evidence type="ECO:0000256" key="3">
    <source>
        <dbReference type="ARBA" id="ARBA00004302"/>
    </source>
</evidence>
<feature type="disulfide bond" evidence="21">
    <location>
        <begin position="2796"/>
        <end position="2805"/>
    </location>
</feature>
<feature type="disulfide bond" evidence="20">
    <location>
        <begin position="1553"/>
        <end position="1571"/>
    </location>
</feature>
<feature type="disulfide bond" evidence="18">
    <location>
        <begin position="4745"/>
        <end position="4754"/>
    </location>
</feature>
<feature type="disulfide bond" evidence="20">
    <location>
        <begin position="453"/>
        <end position="471"/>
    </location>
</feature>
<feature type="disulfide bond" evidence="20">
    <location>
        <begin position="1606"/>
        <end position="1621"/>
    </location>
</feature>
<evidence type="ECO:0000256" key="15">
    <source>
        <dbReference type="ARBA" id="ARBA00023180"/>
    </source>
</evidence>
<feature type="disulfide bond" evidence="20">
    <location>
        <begin position="428"/>
        <end position="443"/>
    </location>
</feature>
<dbReference type="PROSITE" id="PS50024">
    <property type="entry name" value="SEA"/>
    <property type="match status" value="1"/>
</dbReference>
<keyword evidence="12" id="KW-1133">Transmembrane helix</keyword>
<feature type="disulfide bond" evidence="21">
    <location>
        <begin position="2509"/>
        <end position="2518"/>
    </location>
</feature>
<keyword evidence="10" id="KW-0677">Repeat</keyword>
<keyword evidence="9" id="KW-0732">Signal</keyword>
<feature type="disulfide bond" evidence="20">
    <location>
        <begin position="1565"/>
        <end position="1580"/>
    </location>
</feature>
<proteinExistence type="predicted"/>
<feature type="disulfide bond" evidence="18">
    <location>
        <begin position="4465"/>
        <end position="4482"/>
    </location>
</feature>
<feature type="disulfide bond" evidence="20">
    <location>
        <begin position="1407"/>
        <end position="1422"/>
    </location>
</feature>
<evidence type="ECO:0000256" key="11">
    <source>
        <dbReference type="ARBA" id="ARBA00022869"/>
    </source>
</evidence>
<dbReference type="InterPro" id="IPR002049">
    <property type="entry name" value="LE_dom"/>
</dbReference>
<dbReference type="InterPro" id="IPR013320">
    <property type="entry name" value="ConA-like_dom_sf"/>
</dbReference>
<feature type="disulfide bond" evidence="20">
    <location>
        <begin position="446"/>
        <end position="458"/>
    </location>
</feature>
<dbReference type="Pfam" id="PF00053">
    <property type="entry name" value="EGF_laminin"/>
    <property type="match status" value="6"/>
</dbReference>
<dbReference type="GO" id="GO:0048056">
    <property type="term" value="P:R3/R4 cell differentiation"/>
    <property type="evidence" value="ECO:0007669"/>
    <property type="project" value="UniProtKB-ARBA"/>
</dbReference>
<evidence type="ECO:0000259" key="26">
    <source>
        <dbReference type="PROSITE" id="PS50027"/>
    </source>
</evidence>
<feature type="domain" description="Ig-like" evidence="27">
    <location>
        <begin position="3893"/>
        <end position="3977"/>
    </location>
</feature>
<feature type="domain" description="Ig-like" evidence="27">
    <location>
        <begin position="3319"/>
        <end position="3401"/>
    </location>
</feature>
<feature type="disulfide bond" evidence="20">
    <location>
        <begin position="1357"/>
        <end position="1375"/>
    </location>
</feature>
<feature type="domain" description="Ig-like" evidence="27">
    <location>
        <begin position="3802"/>
        <end position="3881"/>
    </location>
</feature>
<evidence type="ECO:0000259" key="28">
    <source>
        <dbReference type="PROSITE" id="PS51115"/>
    </source>
</evidence>
<evidence type="ECO:0000259" key="23">
    <source>
        <dbReference type="PROSITE" id="PS50024"/>
    </source>
</evidence>
<dbReference type="FunFam" id="2.10.25.10:FF:000033">
    <property type="entry name" value="Laminin subunit alpha 2"/>
    <property type="match status" value="1"/>
</dbReference>
<dbReference type="CDD" id="cd00112">
    <property type="entry name" value="LDLa"/>
    <property type="match status" value="27"/>
</dbReference>
<dbReference type="InterPro" id="IPR003599">
    <property type="entry name" value="Ig_sub"/>
</dbReference>
<dbReference type="PROSITE" id="PS50025">
    <property type="entry name" value="LAM_G_DOMAIN"/>
    <property type="match status" value="3"/>
</dbReference>
<feature type="disulfide bond" evidence="20">
    <location>
        <begin position="699"/>
        <end position="711"/>
    </location>
</feature>
<dbReference type="InterPro" id="IPR001791">
    <property type="entry name" value="Laminin_G"/>
</dbReference>
<keyword evidence="6" id="KW-0272">Extracellular matrix</keyword>
<feature type="domain" description="Ig-like" evidence="27">
    <location>
        <begin position="3221"/>
        <end position="3308"/>
    </location>
</feature>
<feature type="domain" description="Laminin G" evidence="24">
    <location>
        <begin position="4800"/>
        <end position="4981"/>
    </location>
</feature>
<dbReference type="InterPro" id="IPR003598">
    <property type="entry name" value="Ig_sub2"/>
</dbReference>
<feature type="disulfide bond" evidence="21">
    <location>
        <begin position="2054"/>
        <end position="2063"/>
    </location>
</feature>
<feature type="disulfide bond" evidence="20">
    <location>
        <begin position="1037"/>
        <end position="1052"/>
    </location>
</feature>
<dbReference type="InterPro" id="IPR000034">
    <property type="entry name" value="Laminin_IV"/>
</dbReference>
<dbReference type="InterPro" id="IPR036055">
    <property type="entry name" value="LDL_receptor-like_sf"/>
</dbReference>
<feature type="domain" description="Laminin EGF-like" evidence="26">
    <location>
        <begin position="2036"/>
        <end position="2084"/>
    </location>
</feature>
<feature type="domain" description="Ig-like" evidence="27">
    <location>
        <begin position="1669"/>
        <end position="1753"/>
    </location>
</feature>
<dbReference type="PANTHER" id="PTHR24270">
    <property type="entry name" value="LOW-DENSITY LIPOPROTEIN RECEPTOR-RELATED"/>
    <property type="match status" value="1"/>
</dbReference>
<feature type="disulfide bond" evidence="20">
    <location>
        <begin position="801"/>
        <end position="813"/>
    </location>
</feature>
<feature type="disulfide bond" evidence="20">
    <location>
        <begin position="1230"/>
        <end position="1248"/>
    </location>
</feature>
<dbReference type="SMART" id="SM00409">
    <property type="entry name" value="IG"/>
    <property type="match status" value="14"/>
</dbReference>
<feature type="disulfide bond" evidence="21">
    <location>
        <begin position="2166"/>
        <end position="2175"/>
    </location>
</feature>
<feature type="disulfide bond" evidence="20">
    <location>
        <begin position="619"/>
        <end position="631"/>
    </location>
</feature>
<dbReference type="InterPro" id="IPR036179">
    <property type="entry name" value="Ig-like_dom_sf"/>
</dbReference>
<feature type="disulfide bond" evidence="20">
    <location>
        <begin position="1198"/>
        <end position="1213"/>
    </location>
</feature>
<feature type="disulfide bond" evidence="18">
    <location>
        <begin position="4784"/>
        <end position="4793"/>
    </location>
</feature>
<feature type="disulfide bond" evidence="18">
    <location>
        <begin position="4522"/>
        <end position="4531"/>
    </location>
</feature>
<feature type="disulfide bond" evidence="20">
    <location>
        <begin position="1112"/>
        <end position="1130"/>
    </location>
</feature>
<feature type="disulfide bond" evidence="20">
    <location>
        <begin position="1065"/>
        <end position="1083"/>
    </location>
</feature>
<feature type="disulfide bond" evidence="20">
    <location>
        <begin position="313"/>
        <end position="328"/>
    </location>
</feature>
<feature type="domain" description="Ig-like" evidence="27">
    <location>
        <begin position="3707"/>
        <end position="3793"/>
    </location>
</feature>
<name>T1IKD2_STRMM</name>
<protein>
    <recommendedName>
        <fullName evidence="31">Basement membrane-specific heparan sulfate proteoglycan core protein</fullName>
    </recommendedName>
</protein>
<keyword evidence="13" id="KW-0472">Membrane</keyword>
<dbReference type="Pfam" id="PF07679">
    <property type="entry name" value="I-set"/>
    <property type="match status" value="5"/>
</dbReference>
<feature type="disulfide bond" evidence="20">
    <location>
        <begin position="502"/>
        <end position="514"/>
    </location>
</feature>
<dbReference type="GO" id="GO:0016318">
    <property type="term" value="P:ommatidial rotation"/>
    <property type="evidence" value="ECO:0007669"/>
    <property type="project" value="UniProtKB-ARBA"/>
</dbReference>
<feature type="domain" description="Laminin IV type A" evidence="28">
    <location>
        <begin position="1808"/>
        <end position="1999"/>
    </location>
</feature>
<feature type="disulfide bond" evidence="20">
    <location>
        <begin position="1150"/>
        <end position="1168"/>
    </location>
</feature>
<dbReference type="InterPro" id="IPR007110">
    <property type="entry name" value="Ig-like_dom"/>
</dbReference>
<organism evidence="29 30">
    <name type="scientific">Strigamia maritima</name>
    <name type="common">European centipede</name>
    <name type="synonym">Geophilus maritimus</name>
    <dbReference type="NCBI Taxonomy" id="126957"/>
    <lineage>
        <taxon>Eukaryota</taxon>
        <taxon>Metazoa</taxon>
        <taxon>Ecdysozoa</taxon>
        <taxon>Arthropoda</taxon>
        <taxon>Myriapoda</taxon>
        <taxon>Chilopoda</taxon>
        <taxon>Pleurostigmophora</taxon>
        <taxon>Geophilomorpha</taxon>
        <taxon>Linotaeniidae</taxon>
        <taxon>Strigamia</taxon>
    </lineage>
</organism>
<dbReference type="InterPro" id="IPR023415">
    <property type="entry name" value="LDLR_class-A_CS"/>
</dbReference>
<feature type="disulfide bond" evidence="20">
    <location>
        <begin position="540"/>
        <end position="552"/>
    </location>
</feature>
<feature type="disulfide bond" evidence="20">
    <location>
        <begin position="1350"/>
        <end position="1362"/>
    </location>
</feature>
<feature type="disulfide bond" evidence="18">
    <location>
        <begin position="4484"/>
        <end position="4493"/>
    </location>
</feature>
<feature type="domain" description="Ig-like" evidence="27">
    <location>
        <begin position="4194"/>
        <end position="4278"/>
    </location>
</feature>
<feature type="disulfide bond" evidence="20">
    <location>
        <begin position="581"/>
        <end position="593"/>
    </location>
</feature>
<dbReference type="Gene3D" id="2.60.40.10">
    <property type="entry name" value="Immunoglobulins"/>
    <property type="match status" value="14"/>
</dbReference>
<dbReference type="GO" id="GO:0005509">
    <property type="term" value="F:calcium ion binding"/>
    <property type="evidence" value="ECO:0007669"/>
    <property type="project" value="InterPro"/>
</dbReference>
<feature type="domain" description="Ig-like" evidence="27">
    <location>
        <begin position="1426"/>
        <end position="1515"/>
    </location>
</feature>
<feature type="domain" description="Ig-like" evidence="27">
    <location>
        <begin position="3422"/>
        <end position="3507"/>
    </location>
</feature>
<evidence type="ECO:0000256" key="13">
    <source>
        <dbReference type="ARBA" id="ARBA00023136"/>
    </source>
</evidence>
<feature type="disulfide bond" evidence="20">
    <location>
        <begin position="626"/>
        <end position="644"/>
    </location>
</feature>
<feature type="disulfide bond" evidence="20">
    <location>
        <begin position="1124"/>
        <end position="1139"/>
    </location>
</feature>
<feature type="domain" description="Ig-like" evidence="27">
    <location>
        <begin position="4118"/>
        <end position="4186"/>
    </location>
</feature>
<feature type="disulfide bond" evidence="20">
    <location>
        <begin position="1223"/>
        <end position="1235"/>
    </location>
</feature>
<feature type="disulfide bond" evidence="20">
    <location>
        <begin position="764"/>
        <end position="779"/>
    </location>
</feature>
<keyword evidence="15" id="KW-0325">Glycoprotein</keyword>
<feature type="disulfide bond" evidence="20">
    <location>
        <begin position="509"/>
        <end position="527"/>
    </location>
</feature>
<evidence type="ECO:0000256" key="18">
    <source>
        <dbReference type="PROSITE-ProRule" id="PRU00076"/>
    </source>
</evidence>
<dbReference type="InterPro" id="IPR050685">
    <property type="entry name" value="LDLR"/>
</dbReference>
<dbReference type="CDD" id="cd00110">
    <property type="entry name" value="LamG"/>
    <property type="match status" value="3"/>
</dbReference>
<feature type="disulfide bond" evidence="20">
    <location>
        <begin position="638"/>
        <end position="653"/>
    </location>
</feature>
<feature type="disulfide bond" evidence="20">
    <location>
        <begin position="1105"/>
        <end position="1117"/>
    </location>
</feature>
<dbReference type="Gene3D" id="2.10.25.10">
    <property type="entry name" value="Laminin"/>
    <property type="match status" value="8"/>
</dbReference>
<feature type="domain" description="Laminin G" evidence="24">
    <location>
        <begin position="4537"/>
        <end position="4720"/>
    </location>
</feature>
<feature type="disulfide bond" evidence="20">
    <location>
        <begin position="718"/>
        <end position="733"/>
    </location>
</feature>
<dbReference type="GO" id="GO:0098609">
    <property type="term" value="P:cell-cell adhesion"/>
    <property type="evidence" value="ECO:0007669"/>
    <property type="project" value="UniProtKB-ARBA"/>
</dbReference>
<dbReference type="Pfam" id="PF00054">
    <property type="entry name" value="Laminin_G_1"/>
    <property type="match status" value="3"/>
</dbReference>
<evidence type="ECO:0000256" key="14">
    <source>
        <dbReference type="ARBA" id="ARBA00023157"/>
    </source>
</evidence>
<dbReference type="InterPro" id="IPR001881">
    <property type="entry name" value="EGF-like_Ca-bd_dom"/>
</dbReference>
<dbReference type="FunFam" id="2.60.40.10:FF:000005">
    <property type="entry name" value="Neuronal cell adhesion molecule"/>
    <property type="match status" value="1"/>
</dbReference>
<feature type="domain" description="EGF-like" evidence="25">
    <location>
        <begin position="4716"/>
        <end position="4755"/>
    </location>
</feature>
<feature type="disulfide bond" evidence="20">
    <location>
        <begin position="1280"/>
        <end position="1295"/>
    </location>
</feature>
<dbReference type="PROSITE" id="PS50068">
    <property type="entry name" value="LDLRA_2"/>
    <property type="match status" value="29"/>
</dbReference>
<feature type="disulfide bond" evidence="20">
    <location>
        <begin position="262"/>
        <end position="280"/>
    </location>
</feature>
<keyword evidence="7 18" id="KW-0245">EGF-like domain</keyword>
<dbReference type="SMART" id="SM00282">
    <property type="entry name" value="LamG"/>
    <property type="match status" value="3"/>
</dbReference>
<evidence type="ECO:0000313" key="29">
    <source>
        <dbReference type="EnsemblMetazoa" id="SMAR001379-PA"/>
    </source>
</evidence>
<evidence type="ECO:0000256" key="21">
    <source>
        <dbReference type="PROSITE-ProRule" id="PRU00460"/>
    </source>
</evidence>
<dbReference type="GO" id="GO:0005604">
    <property type="term" value="C:basement membrane"/>
    <property type="evidence" value="ECO:0007669"/>
    <property type="project" value="UniProtKB-SubCell"/>
</dbReference>
<dbReference type="Gene3D" id="2.60.120.200">
    <property type="match status" value="3"/>
</dbReference>
<dbReference type="PANTHER" id="PTHR24270:SF62">
    <property type="entry name" value="LOW-DENSITY LIPOPROTEIN RECEPTOR-RELATED PROTEIN 2"/>
    <property type="match status" value="1"/>
</dbReference>
<reference evidence="30" key="1">
    <citation type="submission" date="2011-05" db="EMBL/GenBank/DDBJ databases">
        <authorList>
            <person name="Richards S.R."/>
            <person name="Qu J."/>
            <person name="Jiang H."/>
            <person name="Jhangiani S.N."/>
            <person name="Agravi P."/>
            <person name="Goodspeed R."/>
            <person name="Gross S."/>
            <person name="Mandapat C."/>
            <person name="Jackson L."/>
            <person name="Mathew T."/>
            <person name="Pu L."/>
            <person name="Thornton R."/>
            <person name="Saada N."/>
            <person name="Wilczek-Boney K.B."/>
            <person name="Lee S."/>
            <person name="Kovar C."/>
            <person name="Wu Y."/>
            <person name="Scherer S.E."/>
            <person name="Worley K.C."/>
            <person name="Muzny D.M."/>
            <person name="Gibbs R."/>
        </authorList>
    </citation>
    <scope>NUCLEOTIDE SEQUENCE</scope>
    <source>
        <strain evidence="30">Brora</strain>
    </source>
</reference>
<feature type="disulfide bond" evidence="20">
    <location>
        <begin position="1268"/>
        <end position="1286"/>
    </location>
</feature>
<feature type="disulfide bond" evidence="20">
    <location>
        <begin position="928"/>
        <end position="946"/>
    </location>
</feature>
<feature type="disulfide bond" evidence="21">
    <location>
        <begin position="2147"/>
        <end position="2164"/>
    </location>
</feature>
<evidence type="ECO:0000313" key="30">
    <source>
        <dbReference type="Proteomes" id="UP000014500"/>
    </source>
</evidence>
<dbReference type="SMART" id="SM00406">
    <property type="entry name" value="IGv"/>
    <property type="match status" value="6"/>
</dbReference>
<dbReference type="EMBL" id="JH430488">
    <property type="status" value="NOT_ANNOTATED_CDS"/>
    <property type="molecule type" value="Genomic_DNA"/>
</dbReference>
<feature type="disulfide bond" evidence="20">
    <location>
        <begin position="921"/>
        <end position="933"/>
    </location>
</feature>
<feature type="disulfide bond" evidence="20">
    <location>
        <begin position="670"/>
        <end position="688"/>
    </location>
</feature>
<keyword evidence="8" id="KW-0812">Transmembrane</keyword>
<evidence type="ECO:0000256" key="16">
    <source>
        <dbReference type="ARBA" id="ARBA00023292"/>
    </source>
</evidence>
<feature type="region of interest" description="Disordered" evidence="22">
    <location>
        <begin position="106"/>
        <end position="138"/>
    </location>
</feature>
<feature type="disulfide bond" evidence="20">
    <location>
        <begin position="1162"/>
        <end position="1177"/>
    </location>
</feature>
<feature type="disulfide bond" evidence="20">
    <location>
        <begin position="1594"/>
        <end position="1612"/>
    </location>
</feature>
<feature type="domain" description="Ig-like" evidence="27">
    <location>
        <begin position="3604"/>
        <end position="3691"/>
    </location>
</feature>
<keyword evidence="11" id="KW-0084">Basement membrane</keyword>
<feature type="disulfide bond" evidence="20">
    <location>
        <begin position="706"/>
        <end position="724"/>
    </location>
</feature>
<feature type="disulfide bond" evidence="20">
    <location>
        <begin position="885"/>
        <end position="897"/>
    </location>
</feature>
<dbReference type="GO" id="GO:0005886">
    <property type="term" value="C:plasma membrane"/>
    <property type="evidence" value="ECO:0007669"/>
    <property type="project" value="UniProtKB-SubCell"/>
</dbReference>
<dbReference type="CDD" id="cd00055">
    <property type="entry name" value="EGF_Lam"/>
    <property type="match status" value="7"/>
</dbReference>
<feature type="domain" description="SEA" evidence="23">
    <location>
        <begin position="139"/>
        <end position="249"/>
    </location>
</feature>
<feature type="domain" description="Laminin EGF-like" evidence="26">
    <location>
        <begin position="2489"/>
        <end position="2538"/>
    </location>
</feature>
<dbReference type="FunFam" id="2.60.40.10:FF:000032">
    <property type="entry name" value="palladin isoform X1"/>
    <property type="match status" value="2"/>
</dbReference>
<evidence type="ECO:0000256" key="5">
    <source>
        <dbReference type="ARBA" id="ARBA00022525"/>
    </source>
</evidence>
<feature type="disulfide bond" evidence="20">
    <location>
        <begin position="1369"/>
        <end position="1384"/>
    </location>
</feature>
<dbReference type="PRINTS" id="PR00261">
    <property type="entry name" value="LDLRECEPTOR"/>
</dbReference>
<dbReference type="PROSITE" id="PS01186">
    <property type="entry name" value="EGF_2"/>
    <property type="match status" value="2"/>
</dbReference>
<evidence type="ECO:0000256" key="12">
    <source>
        <dbReference type="ARBA" id="ARBA00022989"/>
    </source>
</evidence>
<dbReference type="SUPFAM" id="SSF57424">
    <property type="entry name" value="LDL receptor-like module"/>
    <property type="match status" value="29"/>
</dbReference>
<feature type="domain" description="Ig-like" evidence="27">
    <location>
        <begin position="4015"/>
        <end position="4097"/>
    </location>
</feature>
<dbReference type="PROSITE" id="PS50027">
    <property type="entry name" value="EGF_LAM_2"/>
    <property type="match status" value="5"/>
</dbReference>
<dbReference type="SUPFAM" id="SSF48726">
    <property type="entry name" value="Immunoglobulin"/>
    <property type="match status" value="14"/>
</dbReference>
<feature type="disulfide bond" evidence="20">
    <location>
        <begin position="1311"/>
        <end position="1329"/>
    </location>
</feature>
<dbReference type="PROSITE" id="PS00022">
    <property type="entry name" value="EGF_1"/>
    <property type="match status" value="6"/>
</dbReference>
<evidence type="ECO:0000256" key="4">
    <source>
        <dbReference type="ARBA" id="ARBA00022475"/>
    </source>
</evidence>
<dbReference type="EnsemblMetazoa" id="SMAR001379-RA">
    <property type="protein sequence ID" value="SMAR001379-PA"/>
    <property type="gene ID" value="SMAR001379"/>
</dbReference>
<feature type="disulfide bond" evidence="20">
    <location>
        <begin position="1261"/>
        <end position="1273"/>
    </location>
</feature>
<dbReference type="FunFam" id="2.10.25.10:FF:000090">
    <property type="entry name" value="laminin subunit alpha"/>
    <property type="match status" value="1"/>
</dbReference>
<dbReference type="GO" id="GO:0016192">
    <property type="term" value="P:vesicle-mediated transport"/>
    <property type="evidence" value="ECO:0007669"/>
    <property type="project" value="UniProtKB-ARBA"/>
</dbReference>
<evidence type="ECO:0000256" key="22">
    <source>
        <dbReference type="SAM" id="MobiDB-lite"/>
    </source>
</evidence>
<feature type="disulfide bond" evidence="20">
    <location>
        <begin position="1018"/>
        <end position="1030"/>
    </location>
</feature>
<feature type="disulfide bond" evidence="20">
    <location>
        <begin position="588"/>
        <end position="606"/>
    </location>
</feature>
<feature type="disulfide bond" evidence="20">
    <location>
        <begin position="1000"/>
        <end position="1015"/>
    </location>
</feature>
<feature type="disulfide bond" evidence="20">
    <location>
        <begin position="1323"/>
        <end position="1338"/>
    </location>
</feature>
<dbReference type="FunFam" id="4.10.400.10:FF:000113">
    <property type="entry name" value="Low-density lipoprotein receptor-related protein 8"/>
    <property type="match status" value="1"/>
</dbReference>
<feature type="domain" description="Laminin EGF-like" evidence="26">
    <location>
        <begin position="2433"/>
        <end position="2482"/>
    </location>
</feature>
<feature type="disulfide bond" evidence="20">
    <location>
        <begin position="1546"/>
        <end position="1558"/>
    </location>
</feature>
<dbReference type="HOGENOM" id="CLU_000078_0_0_1"/>
<keyword evidence="30" id="KW-1185">Reference proteome</keyword>
<dbReference type="Pfam" id="PF00052">
    <property type="entry name" value="Laminin_B"/>
    <property type="match status" value="3"/>
</dbReference>
<accession>T1IKD2</accession>
<feature type="domain" description="EGF-like" evidence="25">
    <location>
        <begin position="4458"/>
        <end position="4494"/>
    </location>
</feature>
<dbReference type="SMART" id="SM00181">
    <property type="entry name" value="EGF"/>
    <property type="match status" value="12"/>
</dbReference>
<dbReference type="FunFam" id="2.10.25.10:FF:000106">
    <property type="entry name" value="Heparan sulfate proteoglycan 2"/>
    <property type="match status" value="3"/>
</dbReference>
<evidence type="ECO:0008006" key="31">
    <source>
        <dbReference type="Google" id="ProtNLM"/>
    </source>
</evidence>
<evidence type="ECO:0000256" key="19">
    <source>
        <dbReference type="PROSITE-ProRule" id="PRU00122"/>
    </source>
</evidence>
<dbReference type="FunFam" id="2.10.25.10:FF:000012">
    <property type="entry name" value="Delta-like protein"/>
    <property type="match status" value="1"/>
</dbReference>
<sequence>MIQGRENCSRGLVSLQGRAFARRDTPPLPTRTRDASSMRWNATCVSLLLLLVTAHTNTGADAESDNDLVFEEADKNSDAGVSPVAKPQLQADERYKHQHQLLGGQQLLDDEDYIDDAGSGSGDGRKPTGDPSTSVPPTSAAFYRSSIAVSSVKFEPQLSDRNSSKFKQLSQDLAADFQEAFDTVPGEQVVSVIKFEPKSPGVLATVDVSSIGFDNEQDLRFLLERKISHGRAGAFLLSPDHFTFRRMQTSAGIGSCFSDFKCNTGDCIPQHQFCDRIPQCPDGSDEYDCDPVPCPPDTFACDDGQCLDGRRKCDGRNDCPNGEDENQCPIATTHANPGRVGGATPINGGVSISSSSWVDGGRVTIIGTRVRQMGPRSAMGTSCQMLGLIFLFGFIVAESRVPGPTAGECPSGQFACSTGQCINNRQRCDYVVDCPHGDDESFCPPCKADQWRCTDGSCIALSQFCDNDYDCPDFSDENWCGDGPIIPPTPSVTTSPPTGLVCSPGNFRCDNGTCIPMLQRCDGYPDCPDASRADERDCPCTDLEWQCDDGHCISRSSRCNGYIECPADNSDERNCFTQPECASHEFQCQDGKCIPRDSQCDSHVDCPDGSDERNCRTRCDPGNFRCSDGSCVPLNSRCDNRRDCADGSDEKNCISSPSTPTTCFPDQFRCSDGLCLTLAQRCDGVEDCNNRDDERGCGCTQDEFRCSDGTCIDSRLRCNGRADCNDRSDETSCGGGVDENLSNCSPSDFVCDNGQTCLDPNKKCNREYDCQDGSDELICGKLVGGISCLRSIGKKNFPDSCRSGYICNDANTCIPNEQKCNGRKDCPAGEDEIGCEQIVSTSAPNCSPYEFMCVSDGLCIDSRLRCDSRSDCRDHSDEIDCDDSCEAGYFQCGDKSCIPEDRRCDRRWDCSDGADEEKCECEPDEFECDDGTCIPAQSQCDGRNDCPDRSDELPCLGGGGPGPGPGPSPGLIPDSEGSGSCGSNKFQCKDGTCIDEEKRCNEYPDCPDYSDEYDCTQCKPGYTSCNDGTCIDVRRRCDGRSDCRDRSDEEGCDKEQECRSDEFKCYDGSCIDKSLQCNNQPDCRDGSDETDCDPFPVSLVEFPVCSPDDLICGDGRCVPHSKRCDGRIDCIDGLDEHDCVKVCERNEFQCDNGQCVDTRRQCDGHFDCSDRSDEKDCPCREDAYRCGDGVCIPLWNVCDGVVDCTDHSDELRCDYSPVVVARCAEGEFQCGDGLCIDDRRRCDRRYDCLDGTDEFYCGRGCQSHEFQCSDGSCIDERLKCNGRRDCRDNSDENDCETTTSAPRCPPGYSPCRSGNCVHSTAFCDGRSDCIDRSDEENCDTKPTDETFLQCAPGQFRCDNGQCIDSRRQCDNNYDCPDLSDELHCGDACKPGQFACGDGKCIEGSSQCDGKADCSDYSDEGNCTIQPFRGSINLKTYPDHQTIHRSREVVFQCRDEGEQRAPVRWSREGNLPFPPGTTDVHGRLTMPNIQMEYAGTYICSVVGVSGQRTTTHRSISLGGDFEQQTSRSVYLTVDPYQPVTTPIPGVCNIGEATCKNGQCIQQAFVCDDDLDCLDGSDEESCPVSGIECEPNEFQCSNRKCVLKLWVCDGDNDCLDSSDEENCVTNPPGSACRYDEYQCASGNQCIPKSFQCDSQVGDCLDQSDEMGCSSPTVVDLPPATKTVQIGETVTLTCRAIGNPTPYINWRLNWGHIPPPPRVTTTTENGVGTLTIRNVQLSDQGAYTCEAINNKQSVLGVPDTILVVISSGVCQPPLFNTIARTRSECLRCFCFGVSDQCSSSGNLFVSQLPSPTEMGISPVSLDPSGSYDLQDPQFALNQDSVDFRPGNKEFRLDRRVQQGQPRFLKYYFTLPRNYQGDLLNSYGGHIRYSVMYRISSSPSPTSSPDIILKGNGVTITYTNPEPLRPGTENSVEARFWEGSWTMLDSKRDADREDIMKVLQNVENFLIRAVYDDNFVESSLIGFTMDTATPQQTGQQPAVYVEQCTCPPGYSGSSCQNCAPGHSRVSTGRNLGECRPTTSCNCHGHSTTCTDRGECDRCEHNTEGRQCEKCRPGFYGDARRGSSADCQPCPCPLNRPPNQFSPTCFLDQDGQVTCDACDEGYGGRRCEKCSNGYTGDPLIPGDSCRPDIAQCNPYGSSSQAPNPVTGLCQCKGLTTGPKCGDCKEASFHLNPHSSGGCIPCFCSGITRDCGSCPKYRAQQTASFDRDDTQGFTLGSLDGGDTVDQDLEVNMDQQELVYNNFYYLPREKTYYWNLPSKFLGNKLTSYGGYLNYTIRYSGYPSTASQDPDVQIQGNRITLDYFHKERLTPNTPNTISVAFLEQNWRRSDGQPTTREHLMMALADLKVFAIKASYSPDAIESAISDVIIDTAEDRPTGQPRANEVEKCNCPPGYKGLSCEECDSGYKRTGGGLYLGLCDPCFCNGHSSDCDAETGVCKNCQHNTRGDYCEMCAPGFTGDASGNTPYDCRPTGPDPTCRCNVDGSDSLDCDSRGQCPCKSHTEGRNCDRCKEGFFNLEGRNPEGCTPCFCSGVATRCTSSSYYRTQLQIQMRENQPHDVTLITRNRERVIVDGVASNPHRNEISFRSFPPSSSSEDALYWNLPEQFLGNRLTSYGGALKYVQRYLSQRQGESYDVPDVIISGKAHTITYSAQLPLQPDEGRHNIIDLHESVWEVVEDRRTRPATREQFLATLANVEAILIRASFNTRMLDSVLGDVSLDSAVPGNTGQGLAVSIEQCSCPPGYTGLSCEECATGYNRDQSGRCSRCNCHGHSSFCDPSFGLCSRCEHNTEGISCEKCARGYYGDATRGTPNDCQPCPCPLTSQPNHCQMRPLRALLLSAITVLCAFKAFYLLSDENKFESVLIKERLHLMFSFEEAVDYDDYVDYDYYGAFIDFNLPRANDSNEHGKPIMDAARSLGSCCGKLFTPRSGEYVDILMESHVYSVKMNDLLDNLSFIRVKDAELARRCEHNTEGISCEKCARGYYGDATRGTPNDCQPCPCPLTSQPNQDAARSLGSCCGKLFTPRSGEYVDILMESHVYSVKMNDLLDNLSFIRVKDAELAWVDDFRQHAAWIPTVVQRAMHVRQAMQEEIANNVHLDTAVTPLNQAVNAEKKVKQTNFVEVTPPRIELPEGAQVNFTCSIRSDEFSVIHWFRPGGVPLPSHARVHKTTLGSVLEFQSVCRSDQGWYTCHVTTINNGGVAGTQLIVVKGGPSISIRMEEPRVARIEEGSSVTFRCTAESQGTPTIEWSKDGGRLPDHAYVRDGTLTISSARQEDSGTYVCRATDNYGQAEDRGTLLVTSIDRPVFPESPKAWIEPRFIEAQVGEAIEFRCLTQGIENPSLQWTAGPGGQLSPHSSFHNGVFRIPSVRKSDQSEYYCTVTSPAGTENIRTILYIVGDDEPEPNPPTSGPPNPPERAVISPSSYSARAGETVRFECSSHSSSDRVRISWSKSGDDYLPASANAVEGTLILSNVDQSMSGTYVCSITSSTGIAYAQAQLDIISGGGQPSAHVEPEQQTASLGQTVEMRCQVSGSPKPTVRWSKSDRQMNPAHEVIDNLLRIPNVSVRDRGVYICVAENHFGRAQAVTTLEVVQRSPPAIEILPGTIEEVKRGGDAMFMCRATGGTPPPKIQWSRVDGRPLPRSAELLSGDTVLRFTRVIGDEAGQYVCSAENEAGMITATATLTILGSVIPLPLIAPSLPVVRLSTSSPYTVSVGQRVHLECRAEGDPIPSVAWKYQSQAYEYSAPRETPGIAILEIKEVRQEDSGIYTCSARNSAGTTEEQLQLIVQGSSLTNPGAGTGGDEFIVPVGSRAEFTCYAVGSHVDGLTLTWVRTDNKPLPVGHVMKNGHLTIEQVRKEDAGEYSCLISEHGVVINAPKKVLHVVAPPRLTLNPTRQTTRPGDSAYIRCTADGDDPINIEWSRVGGSFGPNTFASHGLLQFRGITIPDAGRYLCTAKNPAGQAEAIAEVSVNDGAGGAGGAGGGDCAESGAQCDIAPDCLGGAYQCTEEPIINIPNRELSVFLGSTVDLPCEVRGTPTPLVMWSKEGGELPFNSRIVDTNLRITSAHIEDGGRYYCIATNDAGSSQDYVNLNVRGLSTLSVRINPSLDVVRLGDTLDVSCEVSGDPAASIWWTRVGGSLPQNSQTAGNLLRISNVQAENGGVYQCQVDTYQGAFKEDYALSIQDLPSLPHVIDEPKVETRTAEFGSTVVMDCRSNLRPPVTYSWIREGNLLPADADIQGSVLTIPDVRAEDAGTYVCTATNYEDKVSIPNVLTVIGVIPRFSQSPSSFMALPMLPAAYLVFDIEISFKPESQNGLIFYNGQKKGGVGDFLSLGLNGSYVEFRFDVGSGPAVLQSQEPVEMNAWHTVRVARNKREGMLSVNNQTVVNGSAPGNFQGLDLSEPFYVGGVPDFNNIHRLSGFTHGFVGCISRLVISGSNRQLMHDAEITSGVAHCNTCAVNPCSHGGTCQEAHSANGLICICSPGFSGSTCNEVGKACYPGVCGNGRCINRPEGGFDCHCPFGKSGERCEKDITIYEPAFHDDAFVAYPTPNTRALRHLKIATRLKPRDIKDGVIVYCGQSENGQGDFISLTLKNKRIEFRFDTGSGPAVIQSKDEVKENEWVEVKAERNHREGSLIVNDGEEVKGRSQGHTRGLNLNLPLYVGGVDTQKITVNPLVEVDHGFDGCISHMEVSGVEVDLINSIVDSANVEDCGGQNACDRHPCSNGGICRDVGPKPTDYQCTCKPGYRGSNCELEDDLCHGVKRCLHDGKCESLGTTYKCHCTKYYTGDNCGKKLEFSESVQFLEDGYLELPRDLMPHSSSATAEVMSLQFKTNKPNGLIFWHGQTPDTEGKGKDFVAVAVIDGYLEFSFALGNGPAVIRSRVRVDDGNEHKVVLRRLATDGSFELDNVFTEYGETHGVLQMLDTTGNIFLGGVPDHKLMTGGRYNHTFIGCLSDLQIQENEPLNLQSRSISGQNVANCDSTANGIQNYEHRDNRIE</sequence>
<feature type="region of interest" description="Disordered" evidence="22">
    <location>
        <begin position="957"/>
        <end position="978"/>
    </location>
</feature>
<keyword evidence="14 18" id="KW-1015">Disulfide bond</keyword>
<dbReference type="InterPro" id="IPR000082">
    <property type="entry name" value="SEA_dom"/>
</dbReference>
<dbReference type="SMART" id="SM00281">
    <property type="entry name" value="LamB"/>
    <property type="match status" value="3"/>
</dbReference>
<feature type="disulfide bond" evidence="21">
    <location>
        <begin position="2452"/>
        <end position="2461"/>
    </location>
</feature>
<keyword evidence="4" id="KW-1003">Cell membrane</keyword>
<feature type="disulfide bond" evidence="20">
    <location>
        <begin position="682"/>
        <end position="697"/>
    </location>
</feature>
<dbReference type="STRING" id="126957.T1IKD2"/>
<dbReference type="InterPro" id="IPR056863">
    <property type="entry name" value="LMN_ATRN_NET-like_EGF"/>
</dbReference>
<evidence type="ECO:0000256" key="7">
    <source>
        <dbReference type="ARBA" id="ARBA00022536"/>
    </source>
</evidence>
<dbReference type="InterPro" id="IPR013098">
    <property type="entry name" value="Ig_I-set"/>
</dbReference>
<feature type="disulfide bond" evidence="20">
    <location>
        <begin position="1143"/>
        <end position="1155"/>
    </location>
</feature>
<feature type="disulfide bond" evidence="20">
    <location>
        <begin position="904"/>
        <end position="919"/>
    </location>
</feature>
<dbReference type="SMART" id="SM00408">
    <property type="entry name" value="IGc2"/>
    <property type="match status" value="14"/>
</dbReference>
<feature type="disulfide bond" evidence="19">
    <location>
        <begin position="4954"/>
        <end position="4981"/>
    </location>
</feature>
<keyword evidence="5" id="KW-0964">Secreted</keyword>
<feature type="domain" description="EGF-like" evidence="25">
    <location>
        <begin position="4496"/>
        <end position="4532"/>
    </location>
</feature>
<evidence type="ECO:0000256" key="1">
    <source>
        <dbReference type="ARBA" id="ARBA00004167"/>
    </source>
</evidence>
<dbReference type="SMART" id="SM00180">
    <property type="entry name" value="EGF_Lam"/>
    <property type="match status" value="8"/>
</dbReference>
<dbReference type="FunFam" id="4.10.400.10:FF:000034">
    <property type="entry name" value="Low-density lipoprotein receptor-related protein 2"/>
    <property type="match status" value="1"/>
</dbReference>
<keyword evidence="16 21" id="KW-0424">Laminin EGF-like domain</keyword>
<feature type="disulfide bond" evidence="20">
    <location>
        <begin position="1242"/>
        <end position="1257"/>
    </location>
</feature>
<feature type="disulfide bond" evidence="20">
    <location>
        <begin position="294"/>
        <end position="306"/>
    </location>
</feature>
<feature type="disulfide bond" evidence="20">
    <location>
        <begin position="1186"/>
        <end position="1204"/>
    </location>
</feature>
<feature type="domain" description="Ig-like" evidence="27">
    <location>
        <begin position="3127"/>
        <end position="3216"/>
    </location>
</feature>
<feature type="domain" description="Laminin G" evidence="24">
    <location>
        <begin position="4283"/>
        <end position="4460"/>
    </location>
</feature>
<dbReference type="Pfam" id="PF24973">
    <property type="entry name" value="EGF_LMN_ATRN"/>
    <property type="match status" value="4"/>
</dbReference>
<feature type="disulfide bond" evidence="20">
    <location>
        <begin position="1025"/>
        <end position="1043"/>
    </location>
</feature>
<feature type="disulfide bond" evidence="20">
    <location>
        <begin position="409"/>
        <end position="421"/>
    </location>
</feature>
<evidence type="ECO:0000256" key="20">
    <source>
        <dbReference type="PROSITE-ProRule" id="PRU00124"/>
    </source>
</evidence>
<feature type="disulfide bond" evidence="18">
    <location>
        <begin position="4500"/>
        <end position="4510"/>
    </location>
</feature>
<dbReference type="Gene3D" id="4.10.400.10">
    <property type="entry name" value="Low-density Lipoprotein Receptor"/>
    <property type="match status" value="29"/>
</dbReference>
<dbReference type="CDD" id="cd00096">
    <property type="entry name" value="Ig"/>
    <property type="match status" value="2"/>
</dbReference>
<feature type="domain" description="Laminin EGF-like" evidence="26">
    <location>
        <begin position="2146"/>
        <end position="2195"/>
    </location>
</feature>
<feature type="disulfide bond" evidence="20">
    <location>
        <begin position="1587"/>
        <end position="1599"/>
    </location>
</feature>
<dbReference type="InterPro" id="IPR013106">
    <property type="entry name" value="Ig_V-set"/>
</dbReference>
<evidence type="ECO:0000256" key="9">
    <source>
        <dbReference type="ARBA" id="ARBA00022729"/>
    </source>
</evidence>
<feature type="domain" description="Ig-like" evidence="27">
    <location>
        <begin position="3515"/>
        <end position="3599"/>
    </location>
</feature>
<feature type="region of interest" description="Disordered" evidence="22">
    <location>
        <begin position="3405"/>
        <end position="3424"/>
    </location>
</feature>
<comment type="subcellular location">
    <subcellularLocation>
        <location evidence="2">Cell membrane</location>
    </subcellularLocation>
    <subcellularLocation>
        <location evidence="1">Membrane</location>
        <topology evidence="1">Single-pass membrane protein</topology>
    </subcellularLocation>
    <subcellularLocation>
        <location evidence="3">Secreted</location>
        <location evidence="3">Extracellular space</location>
        <location evidence="3">Extracellular matrix</location>
        <location evidence="3">Basement membrane</location>
    </subcellularLocation>
</comment>
<dbReference type="PhylomeDB" id="T1IKD2"/>
<dbReference type="InterPro" id="IPR000742">
    <property type="entry name" value="EGF"/>
</dbReference>
<evidence type="ECO:0000259" key="25">
    <source>
        <dbReference type="PROSITE" id="PS50026"/>
    </source>
</evidence>
<dbReference type="OMA" id="PGHDQSY"/>
<feature type="disulfide bond" evidence="20">
    <location>
        <begin position="465"/>
        <end position="480"/>
    </location>
</feature>
<feature type="disulfide bond" evidence="20">
    <location>
        <begin position="663"/>
        <end position="675"/>
    </location>
</feature>
<feature type="disulfide bond" evidence="20">
    <location>
        <begin position="416"/>
        <end position="434"/>
    </location>
</feature>
<reference evidence="29" key="2">
    <citation type="submission" date="2015-02" db="UniProtKB">
        <authorList>
            <consortium name="EnsemblMetazoa"/>
        </authorList>
    </citation>
    <scope>IDENTIFICATION</scope>
</reference>
<feature type="disulfide bond" evidence="21">
    <location>
        <begin position="2489"/>
        <end position="2501"/>
    </location>
</feature>
<evidence type="ECO:0000259" key="24">
    <source>
        <dbReference type="PROSITE" id="PS50025"/>
    </source>
</evidence>
<evidence type="ECO:0000256" key="2">
    <source>
        <dbReference type="ARBA" id="ARBA00004236"/>
    </source>
</evidence>
<dbReference type="PROSITE" id="PS50835">
    <property type="entry name" value="IG_LIKE"/>
    <property type="match status" value="14"/>
</dbReference>
<feature type="disulfide bond" evidence="20">
    <location>
        <begin position="981"/>
        <end position="993"/>
    </location>
</feature>
<dbReference type="Pfam" id="PF13927">
    <property type="entry name" value="Ig_3"/>
    <property type="match status" value="8"/>
</dbReference>
<dbReference type="InterPro" id="IPR013783">
    <property type="entry name" value="Ig-like_fold"/>
</dbReference>
<dbReference type="GO" id="GO:0050769">
    <property type="term" value="P:positive regulation of neurogenesis"/>
    <property type="evidence" value="ECO:0007669"/>
    <property type="project" value="UniProtKB-ARBA"/>
</dbReference>
<dbReference type="Pfam" id="PF00057">
    <property type="entry name" value="Ldl_recept_a"/>
    <property type="match status" value="27"/>
</dbReference>
<dbReference type="PROSITE" id="PS01248">
    <property type="entry name" value="EGF_LAM_1"/>
    <property type="match status" value="4"/>
</dbReference>
<feature type="domain" description="Laminin EGF-like" evidence="26">
    <location>
        <begin position="2777"/>
        <end position="2826"/>
    </location>
</feature>
<feature type="disulfide bond" evidence="20">
    <location>
        <begin position="820"/>
        <end position="835"/>
    </location>
</feature>
<feature type="disulfide bond" evidence="20">
    <location>
        <begin position="1388"/>
        <end position="1400"/>
    </location>
</feature>
<dbReference type="Gene3D" id="2.170.300.10">
    <property type="entry name" value="Tie2 ligand-binding domain superfamily"/>
    <property type="match status" value="1"/>
</dbReference>
<dbReference type="SMART" id="SM00192">
    <property type="entry name" value="LDLa"/>
    <property type="match status" value="29"/>
</dbReference>
<dbReference type="PROSITE" id="PS01209">
    <property type="entry name" value="LDLRA_1"/>
    <property type="match status" value="9"/>
</dbReference>
<comment type="caution">
    <text evidence="18">Lacks conserved residue(s) required for the propagation of feature annotation.</text>
</comment>
<feature type="compositionally biased region" description="Pro residues" evidence="22">
    <location>
        <begin position="3411"/>
        <end position="3422"/>
    </location>
</feature>
<dbReference type="InterPro" id="IPR002172">
    <property type="entry name" value="LDrepeatLR_classA_rpt"/>
</dbReference>
<dbReference type="SMART" id="SM00179">
    <property type="entry name" value="EGF_CA"/>
    <property type="match status" value="3"/>
</dbReference>
<feature type="domain" description="Laminin IV type A" evidence="28">
    <location>
        <begin position="2565"/>
        <end position="2747"/>
    </location>
</feature>
<dbReference type="PROSITE" id="PS51115">
    <property type="entry name" value="LAMININ_IVA"/>
    <property type="match status" value="3"/>
</dbReference>
<feature type="disulfide bond" evidence="20">
    <location>
        <begin position="1077"/>
        <end position="1092"/>
    </location>
</feature>
<keyword evidence="17" id="KW-0393">Immunoglobulin domain</keyword>
<evidence type="ECO:0000256" key="8">
    <source>
        <dbReference type="ARBA" id="ARBA00022692"/>
    </source>
</evidence>
<evidence type="ECO:0000256" key="17">
    <source>
        <dbReference type="ARBA" id="ARBA00023319"/>
    </source>
</evidence>
<evidence type="ECO:0000256" key="10">
    <source>
        <dbReference type="ARBA" id="ARBA00022737"/>
    </source>
</evidence>
<feature type="disulfide bond" evidence="20">
    <location>
        <begin position="866"/>
        <end position="881"/>
    </location>
</feature>
<feature type="domain" description="Laminin IV type A" evidence="28">
    <location>
        <begin position="2222"/>
        <end position="2399"/>
    </location>
</feature>
<feature type="disulfide bond" evidence="20">
    <location>
        <begin position="940"/>
        <end position="955"/>
    </location>
</feature>
<dbReference type="SUPFAM" id="SSF57196">
    <property type="entry name" value="EGF/Laminin"/>
    <property type="match status" value="8"/>
</dbReference>